<keyword evidence="10 13" id="KW-1133">Transmembrane helix</keyword>
<evidence type="ECO:0000256" key="1">
    <source>
        <dbReference type="ARBA" id="ARBA00002442"/>
    </source>
</evidence>
<feature type="transmembrane region" description="Helical" evidence="13">
    <location>
        <begin position="131"/>
        <end position="157"/>
    </location>
</feature>
<dbReference type="AlphaFoldDB" id="A0A1G7UHJ9"/>
<dbReference type="EMBL" id="FNCO01000002">
    <property type="protein sequence ID" value="SDG46974.1"/>
    <property type="molecule type" value="Genomic_DNA"/>
</dbReference>
<evidence type="ECO:0000256" key="9">
    <source>
        <dbReference type="ARBA" id="ARBA00022748"/>
    </source>
</evidence>
<dbReference type="GO" id="GO:0015232">
    <property type="term" value="F:heme transmembrane transporter activity"/>
    <property type="evidence" value="ECO:0007669"/>
    <property type="project" value="InterPro"/>
</dbReference>
<evidence type="ECO:0000256" key="3">
    <source>
        <dbReference type="ARBA" id="ARBA00010544"/>
    </source>
</evidence>
<evidence type="ECO:0000256" key="13">
    <source>
        <dbReference type="SAM" id="Phobius"/>
    </source>
</evidence>
<organism evidence="14 15">
    <name type="scientific">Pseudomonas abietaniphila</name>
    <dbReference type="NCBI Taxonomy" id="89065"/>
    <lineage>
        <taxon>Bacteria</taxon>
        <taxon>Pseudomonadati</taxon>
        <taxon>Pseudomonadota</taxon>
        <taxon>Gammaproteobacteria</taxon>
        <taxon>Pseudomonadales</taxon>
        <taxon>Pseudomonadaceae</taxon>
        <taxon>Pseudomonas</taxon>
    </lineage>
</organism>
<dbReference type="Proteomes" id="UP000182894">
    <property type="component" value="Unassembled WGS sequence"/>
</dbReference>
<comment type="similarity">
    <text evidence="3 12">Belongs to the CcmB/CycW/HelB family.</text>
</comment>
<evidence type="ECO:0000256" key="5">
    <source>
        <dbReference type="ARBA" id="ARBA00022448"/>
    </source>
</evidence>
<feature type="transmembrane region" description="Helical" evidence="13">
    <location>
        <begin position="199"/>
        <end position="218"/>
    </location>
</feature>
<gene>
    <name evidence="14" type="ORF">SAMN05216605_102173</name>
</gene>
<dbReference type="InterPro" id="IPR003544">
    <property type="entry name" value="Cyt_c_biogenesis_CcmB"/>
</dbReference>
<reference evidence="15" key="1">
    <citation type="submission" date="2016-10" db="EMBL/GenBank/DDBJ databases">
        <authorList>
            <person name="Varghese N."/>
            <person name="Submissions S."/>
        </authorList>
    </citation>
    <scope>NUCLEOTIDE SEQUENCE [LARGE SCALE GENOMIC DNA]</scope>
    <source>
        <strain evidence="15">ATCC 700689</strain>
    </source>
</reference>
<dbReference type="RefSeq" id="WP_003149819.1">
    <property type="nucleotide sequence ID" value="NZ_FNCO01000002.1"/>
</dbReference>
<comment type="function">
    <text evidence="1 12">Required for the export of heme to the periplasm for the biogenesis of c-type cytochromes.</text>
</comment>
<dbReference type="PRINTS" id="PR01414">
    <property type="entry name" value="CCMBBIOGNSIS"/>
</dbReference>
<evidence type="ECO:0000256" key="2">
    <source>
        <dbReference type="ARBA" id="ARBA00004429"/>
    </source>
</evidence>
<keyword evidence="8 13" id="KW-0812">Transmembrane</keyword>
<dbReference type="GO" id="GO:0005886">
    <property type="term" value="C:plasma membrane"/>
    <property type="evidence" value="ECO:0007669"/>
    <property type="project" value="UniProtKB-SubCell"/>
</dbReference>
<evidence type="ECO:0000256" key="12">
    <source>
        <dbReference type="PIRNR" id="PIRNR002764"/>
    </source>
</evidence>
<dbReference type="Pfam" id="PF03379">
    <property type="entry name" value="CcmB"/>
    <property type="match status" value="1"/>
</dbReference>
<evidence type="ECO:0000256" key="8">
    <source>
        <dbReference type="ARBA" id="ARBA00022692"/>
    </source>
</evidence>
<keyword evidence="7 12" id="KW-0997">Cell inner membrane</keyword>
<keyword evidence="5 12" id="KW-0813">Transport</keyword>
<keyword evidence="11 12" id="KW-0472">Membrane</keyword>
<feature type="transmembrane region" description="Helical" evidence="13">
    <location>
        <begin position="97"/>
        <end position="119"/>
    </location>
</feature>
<evidence type="ECO:0000313" key="15">
    <source>
        <dbReference type="Proteomes" id="UP000182894"/>
    </source>
</evidence>
<feature type="transmembrane region" description="Helical" evidence="13">
    <location>
        <begin position="28"/>
        <end position="47"/>
    </location>
</feature>
<feature type="transmembrane region" description="Helical" evidence="13">
    <location>
        <begin position="59"/>
        <end position="77"/>
    </location>
</feature>
<dbReference type="PIRSF" id="PIRSF002764">
    <property type="entry name" value="CcmB"/>
    <property type="match status" value="1"/>
</dbReference>
<protein>
    <recommendedName>
        <fullName evidence="4 12">Heme exporter protein B</fullName>
    </recommendedName>
</protein>
<accession>A0A1G7UHJ9</accession>
<comment type="subcellular location">
    <subcellularLocation>
        <location evidence="2">Cell inner membrane</location>
        <topology evidence="2">Multi-pass membrane protein</topology>
    </subcellularLocation>
</comment>
<evidence type="ECO:0000256" key="11">
    <source>
        <dbReference type="ARBA" id="ARBA00023136"/>
    </source>
</evidence>
<dbReference type="GO" id="GO:0017004">
    <property type="term" value="P:cytochrome complex assembly"/>
    <property type="evidence" value="ECO:0007669"/>
    <property type="project" value="UniProtKB-KW"/>
</dbReference>
<keyword evidence="9 12" id="KW-0201">Cytochrome c-type biogenesis</keyword>
<proteinExistence type="inferred from homology"/>
<evidence type="ECO:0000256" key="4">
    <source>
        <dbReference type="ARBA" id="ARBA00016452"/>
    </source>
</evidence>
<feature type="transmembrane region" description="Helical" evidence="13">
    <location>
        <begin position="163"/>
        <end position="187"/>
    </location>
</feature>
<dbReference type="GO" id="GO:1903607">
    <property type="term" value="P:cytochrome c biosynthetic process"/>
    <property type="evidence" value="ECO:0007669"/>
    <property type="project" value="TreeGrafter"/>
</dbReference>
<name>A0A1G7UHJ9_9PSED</name>
<dbReference type="PANTHER" id="PTHR30070:SF1">
    <property type="entry name" value="CYTOCHROME C BIOGENESIS B-RELATED"/>
    <property type="match status" value="1"/>
</dbReference>
<dbReference type="NCBIfam" id="TIGR01190">
    <property type="entry name" value="ccmB"/>
    <property type="match status" value="1"/>
</dbReference>
<keyword evidence="6 12" id="KW-1003">Cell membrane</keyword>
<evidence type="ECO:0000256" key="7">
    <source>
        <dbReference type="ARBA" id="ARBA00022519"/>
    </source>
</evidence>
<dbReference type="STRING" id="89065.SAMN05216605_102173"/>
<sequence>MSRPLVANPVFVVMRRDLKLALLRRSDALIPLCFFVVVVSLFPLGIGPEREMLRRIAPGVLWVSALLASMLSLNRLFEQDHADGTLEQMMLSPAPLAMLVVGKIAAHWLLSGLPLALLAPALALQFDLPALSLWILTASLVIGTPVLSLIGAVGAGLTLGVRAGGVLVAVLVLPLYIPVLIFGAGAVDASIIGQGASANLSLLAAVFVLAAFFTPFAASASLRIALEY</sequence>
<evidence type="ECO:0000256" key="6">
    <source>
        <dbReference type="ARBA" id="ARBA00022475"/>
    </source>
</evidence>
<dbReference type="PANTHER" id="PTHR30070">
    <property type="entry name" value="HEME EXPORTER PROTEIN B"/>
    <property type="match status" value="1"/>
</dbReference>
<keyword evidence="15" id="KW-1185">Reference proteome</keyword>
<dbReference type="InterPro" id="IPR026031">
    <property type="entry name" value="Cyt_c_CcmB_bac"/>
</dbReference>
<dbReference type="OrthoDB" id="9799895at2"/>
<evidence type="ECO:0000256" key="10">
    <source>
        <dbReference type="ARBA" id="ARBA00022989"/>
    </source>
</evidence>
<evidence type="ECO:0000313" key="14">
    <source>
        <dbReference type="EMBL" id="SDG46974.1"/>
    </source>
</evidence>